<feature type="compositionally biased region" description="Polar residues" evidence="1">
    <location>
        <begin position="871"/>
        <end position="904"/>
    </location>
</feature>
<feature type="compositionally biased region" description="Acidic residues" evidence="1">
    <location>
        <begin position="533"/>
        <end position="551"/>
    </location>
</feature>
<feature type="compositionally biased region" description="Basic and acidic residues" evidence="1">
    <location>
        <begin position="65"/>
        <end position="78"/>
    </location>
</feature>
<feature type="region of interest" description="Disordered" evidence="1">
    <location>
        <begin position="327"/>
        <end position="556"/>
    </location>
</feature>
<feature type="region of interest" description="Disordered" evidence="1">
    <location>
        <begin position="858"/>
        <end position="918"/>
    </location>
</feature>
<name>A0ABQ9YBS6_9EUKA</name>
<evidence type="ECO:0000313" key="3">
    <source>
        <dbReference type="Proteomes" id="UP001281761"/>
    </source>
</evidence>
<feature type="compositionally biased region" description="Acidic residues" evidence="1">
    <location>
        <begin position="119"/>
        <end position="146"/>
    </location>
</feature>
<dbReference type="EMBL" id="JARBJD010000017">
    <property type="protein sequence ID" value="KAK2961226.1"/>
    <property type="molecule type" value="Genomic_DNA"/>
</dbReference>
<organism evidence="2 3">
    <name type="scientific">Blattamonas nauphoetae</name>
    <dbReference type="NCBI Taxonomy" id="2049346"/>
    <lineage>
        <taxon>Eukaryota</taxon>
        <taxon>Metamonada</taxon>
        <taxon>Preaxostyla</taxon>
        <taxon>Oxymonadida</taxon>
        <taxon>Blattamonas</taxon>
    </lineage>
</organism>
<feature type="compositionally biased region" description="Basic and acidic residues" evidence="1">
    <location>
        <begin position="481"/>
        <end position="498"/>
    </location>
</feature>
<feature type="compositionally biased region" description="Basic residues" evidence="1">
    <location>
        <begin position="79"/>
        <end position="89"/>
    </location>
</feature>
<comment type="caution">
    <text evidence="2">The sequence shown here is derived from an EMBL/GenBank/DDBJ whole genome shotgun (WGS) entry which is preliminary data.</text>
</comment>
<dbReference type="Proteomes" id="UP001281761">
    <property type="component" value="Unassembled WGS sequence"/>
</dbReference>
<feature type="compositionally biased region" description="Polar residues" evidence="1">
    <location>
        <begin position="189"/>
        <end position="198"/>
    </location>
</feature>
<accession>A0ABQ9YBS6</accession>
<keyword evidence="3" id="KW-1185">Reference proteome</keyword>
<dbReference type="InterPro" id="IPR032675">
    <property type="entry name" value="LRR_dom_sf"/>
</dbReference>
<feature type="compositionally biased region" description="Polar residues" evidence="1">
    <location>
        <begin position="415"/>
        <end position="438"/>
    </location>
</feature>
<feature type="compositionally biased region" description="Polar residues" evidence="1">
    <location>
        <begin position="366"/>
        <end position="382"/>
    </location>
</feature>
<dbReference type="Gene3D" id="3.80.10.10">
    <property type="entry name" value="Ribonuclease Inhibitor"/>
    <property type="match status" value="1"/>
</dbReference>
<feature type="compositionally biased region" description="Polar residues" evidence="1">
    <location>
        <begin position="507"/>
        <end position="516"/>
    </location>
</feature>
<evidence type="ECO:0000313" key="2">
    <source>
        <dbReference type="EMBL" id="KAK2961226.1"/>
    </source>
</evidence>
<evidence type="ECO:0000256" key="1">
    <source>
        <dbReference type="SAM" id="MobiDB-lite"/>
    </source>
</evidence>
<reference evidence="2 3" key="1">
    <citation type="journal article" date="2022" name="bioRxiv">
        <title>Genomics of Preaxostyla Flagellates Illuminates Evolutionary Transitions and the Path Towards Mitochondrial Loss.</title>
        <authorList>
            <person name="Novak L.V.F."/>
            <person name="Treitli S.C."/>
            <person name="Pyrih J."/>
            <person name="Halakuc P."/>
            <person name="Pipaliya S.V."/>
            <person name="Vacek V."/>
            <person name="Brzon O."/>
            <person name="Soukal P."/>
            <person name="Eme L."/>
            <person name="Dacks J.B."/>
            <person name="Karnkowska A."/>
            <person name="Elias M."/>
            <person name="Hampl V."/>
        </authorList>
    </citation>
    <scope>NUCLEOTIDE SEQUENCE [LARGE SCALE GENOMIC DNA]</scope>
    <source>
        <strain evidence="2">NAU3</strain>
        <tissue evidence="2">Gut</tissue>
    </source>
</reference>
<feature type="region of interest" description="Disordered" evidence="1">
    <location>
        <begin position="59"/>
        <end position="213"/>
    </location>
</feature>
<sequence>MDPDFSVDGSYVTENAEDLAGQAQLSFLAKDFYFSSEDVMDPEQICDDVLDEIVERVLANAPVEEPPKDNVKTRERQPLTRKSKSKKTKQGQSDEKETVPQTEEEQTLDDAKTGPVDSTVDEETDQENEELEEEESEETSESDADSEDKKQMYDTSHIEIPSFLEEPPSNKDSDFFAFLLNNADGVHTPKQTNKNDSTSIEEKSAEDQPTTETVKEESAIFFPHKPFSAYIRNLTAETSSLLSTLSATFDMTSSLKEMSEILKTMDEARDSVISKRKEMKRINSHLNESKHNQFNSTLTPKTSTPHKHSNRAQQEKQIFDDFDEHDAMTPAHDYHDDPLSNTTASQKKKTRKDLTFSERLGVGLTPTANRQPTGTTPLSVKTRTLRAREAKKTNDEKTAVEYTDLPTRPSEVVFVNQNTSPGRRPNQKSTVSESPFSSHNHKHEARDLGVIKTPASIAPRPKDEGGKKKKKKKRPSTLYPHGDESDSPRIQSAHDHRGSQHAYSPHESPNLSSGSPRLSALRAAGKSRTVQFDVEDSESEWETEASEEEDSVESHLRLSPDSADFVLIALDGTEYELSLELAPHYQIADPVKPRKYETEVDASVLSPIIGFVNAYLGGEFGEDNADALAIEQTKRNTRLEGTTMSSGTKRQKTRIISPHKTLKQSQLDGRKADDEEDRQLFPLLYPELDQMINSVAQDAEEDAFDVDSILNAGLSLMCTPVLLYTLSHLLSTASFSQEEPEQSLTDEQKGALEKALRYVGDCIFFESLDLSEFFEMIRDNALLVSRELEDVLWFVRYYQYQQSQNAKNALSLSFEDYSSKHSHWKQICAEALFTHTLHTSLDPLVAEVYQAAQQNAFNEQAAPSESPGSPLGQSFRETPQHPQLALPNTFSQQRTSSSPKTTGSPRAPSLRSAQLANKQATQQQIVTKIESAIQFFFRPFLPTTFTPAHATAGRGLFQPYAEKECKEALAKKKDTQPPATGNHSFLSDLPSHFSTPRTTPGQGMIAQPGLGLGEFIEELDLKDVQSVYCLYAISLCCPRVRVIDAQGVKCVSVPTLIRLIRTCKNLEEVDLRNTQIDPTDEQIHALLNAHSPLRLIL</sequence>
<feature type="compositionally biased region" description="Basic and acidic residues" evidence="1">
    <location>
        <begin position="386"/>
        <end position="399"/>
    </location>
</feature>
<feature type="region of interest" description="Disordered" evidence="1">
    <location>
        <begin position="972"/>
        <end position="1000"/>
    </location>
</feature>
<gene>
    <name evidence="2" type="ORF">BLNAU_3672</name>
</gene>
<proteinExistence type="predicted"/>
<feature type="region of interest" description="Disordered" evidence="1">
    <location>
        <begin position="285"/>
        <end position="313"/>
    </location>
</feature>
<feature type="compositionally biased region" description="Polar residues" evidence="1">
    <location>
        <begin position="292"/>
        <end position="303"/>
    </location>
</feature>
<protein>
    <submittedName>
        <fullName evidence="2">Uncharacterized protein</fullName>
    </submittedName>
</protein>